<reference evidence="2 3" key="1">
    <citation type="submission" date="2021-08" db="EMBL/GenBank/DDBJ databases">
        <title>Devosia salina sp. nov., isolated from the South China Sea sediment.</title>
        <authorList>
            <person name="Zhou Z."/>
        </authorList>
    </citation>
    <scope>NUCLEOTIDE SEQUENCE [LARGE SCALE GENOMIC DNA]</scope>
    <source>
        <strain evidence="2 3">SCS-3</strain>
    </source>
</reference>
<accession>A0ABX8W8T4</accession>
<protein>
    <recommendedName>
        <fullName evidence="1">Malate synthase N-terminal domain-containing protein</fullName>
    </recommendedName>
</protein>
<evidence type="ECO:0000313" key="2">
    <source>
        <dbReference type="EMBL" id="QYO75208.1"/>
    </source>
</evidence>
<dbReference type="InterPro" id="IPR046363">
    <property type="entry name" value="MS_N_TIM-barrel_dom"/>
</dbReference>
<dbReference type="Pfam" id="PF20656">
    <property type="entry name" value="MS_N"/>
    <property type="match status" value="1"/>
</dbReference>
<dbReference type="RefSeq" id="WP_220303672.1">
    <property type="nucleotide sequence ID" value="NZ_CP080590.1"/>
</dbReference>
<dbReference type="Gene3D" id="3.20.20.360">
    <property type="entry name" value="Malate synthase, domain 3"/>
    <property type="match status" value="1"/>
</dbReference>
<evidence type="ECO:0000313" key="3">
    <source>
        <dbReference type="Proteomes" id="UP000825799"/>
    </source>
</evidence>
<evidence type="ECO:0000259" key="1">
    <source>
        <dbReference type="Pfam" id="PF20656"/>
    </source>
</evidence>
<name>A0ABX8W8T4_9HYPH</name>
<gene>
    <name evidence="2" type="ORF">K1X15_11120</name>
</gene>
<dbReference type="PANTHER" id="PTHR42739:SF1">
    <property type="entry name" value="MALATE SYNTHASE G"/>
    <property type="match status" value="1"/>
</dbReference>
<keyword evidence="3" id="KW-1185">Reference proteome</keyword>
<dbReference type="EMBL" id="CP080590">
    <property type="protein sequence ID" value="QYO75208.1"/>
    <property type="molecule type" value="Genomic_DNA"/>
</dbReference>
<dbReference type="PANTHER" id="PTHR42739">
    <property type="entry name" value="MALATE SYNTHASE G"/>
    <property type="match status" value="1"/>
</dbReference>
<dbReference type="InterPro" id="IPR006253">
    <property type="entry name" value="Malate_synthG"/>
</dbReference>
<dbReference type="Proteomes" id="UP000825799">
    <property type="component" value="Chromosome"/>
</dbReference>
<dbReference type="InterPro" id="IPR048356">
    <property type="entry name" value="MS_N"/>
</dbReference>
<organism evidence="2 3">
    <name type="scientific">Devosia salina</name>
    <dbReference type="NCBI Taxonomy" id="2860336"/>
    <lineage>
        <taxon>Bacteria</taxon>
        <taxon>Pseudomonadati</taxon>
        <taxon>Pseudomonadota</taxon>
        <taxon>Alphaproteobacteria</taxon>
        <taxon>Hyphomicrobiales</taxon>
        <taxon>Devosiaceae</taxon>
        <taxon>Devosia</taxon>
    </lineage>
</organism>
<proteinExistence type="predicted"/>
<dbReference type="InterPro" id="IPR011076">
    <property type="entry name" value="Malate_synth_sf"/>
</dbReference>
<sequence length="219" mass="23490">MTRYIERHGISIAPALLDLVEQEIAPGTEIDPDQVWKGYAALLADLVPINRTLLAERSDLQTCIDNWHLQHPGQIYDPAAYRNFLEEIGYIVPEGEICEIDTTNVDPEIATIAGPQLVVPVSNARFALNAANARWGSLYDALYGTDVIAKTGSLAPGKSYNAERGAAVVARAAAFLRAPRANCSTGTSQRLSSSVAKAARVKGLGKAPARLSPCCCADR</sequence>
<feature type="domain" description="Malate synthase N-terminal" evidence="1">
    <location>
        <begin position="17"/>
        <end position="74"/>
    </location>
</feature>
<dbReference type="SUPFAM" id="SSF51645">
    <property type="entry name" value="Malate synthase G"/>
    <property type="match status" value="1"/>
</dbReference>